<keyword evidence="2" id="KW-1185">Reference proteome</keyword>
<evidence type="ECO:0008006" key="3">
    <source>
        <dbReference type="Google" id="ProtNLM"/>
    </source>
</evidence>
<evidence type="ECO:0000313" key="1">
    <source>
        <dbReference type="EMBL" id="KGD64409.1"/>
    </source>
</evidence>
<dbReference type="AlphaFoldDB" id="A0A095SJ74"/>
<reference evidence="1 2" key="1">
    <citation type="submission" date="2012-09" db="EMBL/GenBank/DDBJ databases">
        <title>Genome Sequence of alkane-degrading Bacterium Alcanivorax sp. 19-m-6.</title>
        <authorList>
            <person name="Lai Q."/>
            <person name="Shao Z."/>
        </authorList>
    </citation>
    <scope>NUCLEOTIDE SEQUENCE [LARGE SCALE GENOMIC DNA]</scope>
    <source>
        <strain evidence="1 2">19-m-6</strain>
    </source>
</reference>
<dbReference type="RefSeq" id="WP_156107727.1">
    <property type="nucleotide sequence ID" value="NZ_ARXV01000008.1"/>
</dbReference>
<evidence type="ECO:0000313" key="2">
    <source>
        <dbReference type="Proteomes" id="UP000029444"/>
    </source>
</evidence>
<sequence>KELFRDSLALLQESIANDFVLSEAGHPPESSPGLYGDSRFFPATGTFWLGNTCNTWTAKKLSAAGIPLHRLTFSAGSVLRQLTDQAACQPAINN</sequence>
<dbReference type="EMBL" id="ARXV01000008">
    <property type="protein sequence ID" value="KGD64409.1"/>
    <property type="molecule type" value="Genomic_DNA"/>
</dbReference>
<protein>
    <recommendedName>
        <fullName evidence="3">DUF2459 domain-containing protein</fullName>
    </recommendedName>
</protein>
<dbReference type="Proteomes" id="UP000029444">
    <property type="component" value="Unassembled WGS sequence"/>
</dbReference>
<name>A0A095SJ74_9GAMM</name>
<dbReference type="PATRIC" id="fig|1177154.3.peg.2204"/>
<dbReference type="OrthoDB" id="211174at2"/>
<organism evidence="1 2">
    <name type="scientific">Alcanivorax nanhaiticus</name>
    <dbReference type="NCBI Taxonomy" id="1177154"/>
    <lineage>
        <taxon>Bacteria</taxon>
        <taxon>Pseudomonadati</taxon>
        <taxon>Pseudomonadota</taxon>
        <taxon>Gammaproteobacteria</taxon>
        <taxon>Oceanospirillales</taxon>
        <taxon>Alcanivoracaceae</taxon>
        <taxon>Alcanivorax</taxon>
    </lineage>
</organism>
<dbReference type="STRING" id="1177154.Y5S_02164"/>
<accession>A0A095SJ74</accession>
<dbReference type="Pfam" id="PF09601">
    <property type="entry name" value="DUF2459"/>
    <property type="match status" value="1"/>
</dbReference>
<comment type="caution">
    <text evidence="1">The sequence shown here is derived from an EMBL/GenBank/DDBJ whole genome shotgun (WGS) entry which is preliminary data.</text>
</comment>
<proteinExistence type="predicted"/>
<dbReference type="InterPro" id="IPR011727">
    <property type="entry name" value="CHP02117"/>
</dbReference>
<gene>
    <name evidence="1" type="ORF">Y5S_02164</name>
</gene>
<feature type="non-terminal residue" evidence="1">
    <location>
        <position position="1"/>
    </location>
</feature>